<keyword evidence="4" id="KW-0067">ATP-binding</keyword>
<dbReference type="GO" id="GO:1901607">
    <property type="term" value="P:alpha-amino acid biosynthetic process"/>
    <property type="evidence" value="ECO:0007669"/>
    <property type="project" value="UniProtKB-ARBA"/>
</dbReference>
<name>M1W010_CLAP2</name>
<proteinExistence type="predicted"/>
<dbReference type="Proteomes" id="UP000016801">
    <property type="component" value="Unassembled WGS sequence"/>
</dbReference>
<dbReference type="GO" id="GO:0005829">
    <property type="term" value="C:cytosol"/>
    <property type="evidence" value="ECO:0007669"/>
    <property type="project" value="TreeGrafter"/>
</dbReference>
<evidence type="ECO:0000256" key="2">
    <source>
        <dbReference type="ARBA" id="ARBA00022741"/>
    </source>
</evidence>
<dbReference type="VEuPathDB" id="FungiDB:CPUR_02324"/>
<comment type="caution">
    <text evidence="6">The sequence shown here is derived from an EMBL/GenBank/DDBJ whole genome shotgun (WGS) entry which is preliminary data.</text>
</comment>
<dbReference type="GO" id="GO:0004349">
    <property type="term" value="F:glutamate 5-kinase activity"/>
    <property type="evidence" value="ECO:0007669"/>
    <property type="project" value="TreeGrafter"/>
</dbReference>
<keyword evidence="1" id="KW-0808">Transferase</keyword>
<dbReference type="Gene3D" id="3.40.1160.10">
    <property type="entry name" value="Acetylglutamate kinase-like"/>
    <property type="match status" value="1"/>
</dbReference>
<evidence type="ECO:0000256" key="1">
    <source>
        <dbReference type="ARBA" id="ARBA00022679"/>
    </source>
</evidence>
<keyword evidence="2" id="KW-0547">Nucleotide-binding</keyword>
<evidence type="ECO:0000313" key="6">
    <source>
        <dbReference type="EMBL" id="CCE28636.1"/>
    </source>
</evidence>
<dbReference type="SUPFAM" id="SSF53633">
    <property type="entry name" value="Carbamate kinase-like"/>
    <property type="match status" value="1"/>
</dbReference>
<dbReference type="GO" id="GO:0005524">
    <property type="term" value="F:ATP binding"/>
    <property type="evidence" value="ECO:0007669"/>
    <property type="project" value="UniProtKB-KW"/>
</dbReference>
<keyword evidence="7" id="KW-1185">Reference proteome</keyword>
<feature type="domain" description="Aspartate/glutamate/uridylate kinase" evidence="5">
    <location>
        <begin position="6"/>
        <end position="104"/>
    </location>
</feature>
<dbReference type="InterPro" id="IPR001048">
    <property type="entry name" value="Asp/Glu/Uridylate_kinase"/>
</dbReference>
<dbReference type="PANTHER" id="PTHR43654">
    <property type="entry name" value="GLUTAMATE 5-KINASE"/>
    <property type="match status" value="1"/>
</dbReference>
<evidence type="ECO:0000313" key="7">
    <source>
        <dbReference type="Proteomes" id="UP000016801"/>
    </source>
</evidence>
<keyword evidence="3" id="KW-0418">Kinase</keyword>
<organism evidence="6 7">
    <name type="scientific">Claviceps purpurea (strain 20.1)</name>
    <name type="common">Ergot fungus</name>
    <name type="synonym">Sphacelia segetum</name>
    <dbReference type="NCBI Taxonomy" id="1111077"/>
    <lineage>
        <taxon>Eukaryota</taxon>
        <taxon>Fungi</taxon>
        <taxon>Dikarya</taxon>
        <taxon>Ascomycota</taxon>
        <taxon>Pezizomycotina</taxon>
        <taxon>Sordariomycetes</taxon>
        <taxon>Hypocreomycetidae</taxon>
        <taxon>Hypocreales</taxon>
        <taxon>Clavicipitaceae</taxon>
        <taxon>Claviceps</taxon>
    </lineage>
</organism>
<accession>M1W010</accession>
<dbReference type="InterPro" id="IPR036393">
    <property type="entry name" value="AceGlu_kinase-like_sf"/>
</dbReference>
<dbReference type="OrthoDB" id="1934954at2759"/>
<dbReference type="HOGENOM" id="CLU_1815606_0_0_1"/>
<dbReference type="PANTHER" id="PTHR43654:SF1">
    <property type="entry name" value="ISOPENTENYL PHOSPHATE KINASE"/>
    <property type="match status" value="1"/>
</dbReference>
<reference evidence="6 7" key="1">
    <citation type="journal article" date="2013" name="PLoS Genet.">
        <title>Plant-symbiotic fungi as chemical engineers: Multi-genome analysis of the Clavicipitaceae reveals dynamics of alkaloid loci.</title>
        <authorList>
            <person name="Schardl C.L."/>
            <person name="Young C.A."/>
            <person name="Hesse U."/>
            <person name="Amyotte S.G."/>
            <person name="Andreeva K."/>
            <person name="Calie P.J."/>
            <person name="Fleetwood D.J."/>
            <person name="Haws D.C."/>
            <person name="Moore N."/>
            <person name="Oeser B."/>
            <person name="Panaccione D.G."/>
            <person name="Schweri K.K."/>
            <person name="Voisey C.R."/>
            <person name="Farman M.L."/>
            <person name="Jaromczyk J.W."/>
            <person name="Roe B.A."/>
            <person name="O'Sullivan D.M."/>
            <person name="Scott B."/>
            <person name="Tudzynski P."/>
            <person name="An Z."/>
            <person name="Arnaoudova E.G."/>
            <person name="Bullock C.T."/>
            <person name="Charlton N.D."/>
            <person name="Chen L."/>
            <person name="Cox M."/>
            <person name="Dinkins R.D."/>
            <person name="Florea S."/>
            <person name="Glenn A.E."/>
            <person name="Gordon A."/>
            <person name="Gueldener U."/>
            <person name="Harris D.R."/>
            <person name="Hollin W."/>
            <person name="Jaromczyk J."/>
            <person name="Johnson R.D."/>
            <person name="Khan A.K."/>
            <person name="Leistner E."/>
            <person name="Leuchtmann A."/>
            <person name="Li C."/>
            <person name="Liu J."/>
            <person name="Liu J."/>
            <person name="Liu M."/>
            <person name="Mace W."/>
            <person name="Machado C."/>
            <person name="Nagabhyru P."/>
            <person name="Pan J."/>
            <person name="Schmid J."/>
            <person name="Sugawara K."/>
            <person name="Steiner U."/>
            <person name="Takach J.E."/>
            <person name="Tanaka E."/>
            <person name="Webb J.S."/>
            <person name="Wilson E.V."/>
            <person name="Wiseman J.L."/>
            <person name="Yoshida R."/>
            <person name="Zeng Z."/>
        </authorList>
    </citation>
    <scope>NUCLEOTIDE SEQUENCE [LARGE SCALE GENOMIC DNA]</scope>
    <source>
        <strain evidence="6 7">20.1</strain>
    </source>
</reference>
<evidence type="ECO:0000259" key="5">
    <source>
        <dbReference type="Pfam" id="PF00696"/>
    </source>
</evidence>
<protein>
    <recommendedName>
        <fullName evidence="5">Aspartate/glutamate/uridylate kinase domain-containing protein</fullName>
    </recommendedName>
</protein>
<evidence type="ECO:0000256" key="3">
    <source>
        <dbReference type="ARBA" id="ARBA00022777"/>
    </source>
</evidence>
<dbReference type="EMBL" id="CAGA01000009">
    <property type="protein sequence ID" value="CCE28636.1"/>
    <property type="molecule type" value="Genomic_DNA"/>
</dbReference>
<dbReference type="AlphaFoldDB" id="M1W010"/>
<sequence length="142" mass="15951">MLITSVGQILDQGFIPLLIDDVVFDLASGPYMLSDDALMRILAMSLDAVQRCIIVTGVAGIYTRNPKVFEDAMLFRQLRYISTDTDQEACDEPDATGAMDSKWQWVQRITSAKPSTVKSQKRIEHWLLLVMSGTRTPRQAEI</sequence>
<evidence type="ECO:0000256" key="4">
    <source>
        <dbReference type="ARBA" id="ARBA00022840"/>
    </source>
</evidence>
<gene>
    <name evidence="6" type="ORF">CPUR_02324</name>
</gene>
<dbReference type="STRING" id="1111077.M1W010"/>
<dbReference type="Pfam" id="PF00696">
    <property type="entry name" value="AA_kinase"/>
    <property type="match status" value="1"/>
</dbReference>